<comment type="caution">
    <text evidence="6">The sequence shown here is derived from an EMBL/GenBank/DDBJ whole genome shotgun (WGS) entry which is preliminary data.</text>
</comment>
<evidence type="ECO:0000256" key="2">
    <source>
        <dbReference type="ARBA" id="ARBA00022723"/>
    </source>
</evidence>
<evidence type="ECO:0000313" key="6">
    <source>
        <dbReference type="EMBL" id="KAK3317071.1"/>
    </source>
</evidence>
<dbReference type="Pfam" id="PF03055">
    <property type="entry name" value="RPE65"/>
    <property type="match status" value="1"/>
</dbReference>
<evidence type="ECO:0000256" key="3">
    <source>
        <dbReference type="ARBA" id="ARBA00023002"/>
    </source>
</evidence>
<dbReference type="GO" id="GO:0046872">
    <property type="term" value="F:metal ion binding"/>
    <property type="evidence" value="ECO:0007669"/>
    <property type="project" value="UniProtKB-KW"/>
</dbReference>
<evidence type="ECO:0000256" key="5">
    <source>
        <dbReference type="PIRSR" id="PIRSR604294-1"/>
    </source>
</evidence>
<protein>
    <submittedName>
        <fullName evidence="6">Carotenoid oxygenase</fullName>
    </submittedName>
</protein>
<dbReference type="GO" id="GO:0010436">
    <property type="term" value="F:carotenoid dioxygenase activity"/>
    <property type="evidence" value="ECO:0007669"/>
    <property type="project" value="TreeGrafter"/>
</dbReference>
<keyword evidence="3" id="KW-0560">Oxidoreductase</keyword>
<dbReference type="Proteomes" id="UP001283341">
    <property type="component" value="Unassembled WGS sequence"/>
</dbReference>
<keyword evidence="7" id="KW-1185">Reference proteome</keyword>
<comment type="cofactor">
    <cofactor evidence="5">
        <name>Fe(2+)</name>
        <dbReference type="ChEBI" id="CHEBI:29033"/>
    </cofactor>
    <text evidence="5">Binds 1 Fe(2+) ion per subunit.</text>
</comment>
<accession>A0AAE0M2M6</accession>
<dbReference type="AlphaFoldDB" id="A0AAE0M2M6"/>
<feature type="binding site" evidence="5">
    <location>
        <position position="613"/>
    </location>
    <ligand>
        <name>Fe cation</name>
        <dbReference type="ChEBI" id="CHEBI:24875"/>
        <note>catalytic</note>
    </ligand>
</feature>
<dbReference type="InterPro" id="IPR004294">
    <property type="entry name" value="Carotenoid_Oase"/>
</dbReference>
<feature type="binding site" evidence="5">
    <location>
        <position position="266"/>
    </location>
    <ligand>
        <name>Fe cation</name>
        <dbReference type="ChEBI" id="CHEBI:24875"/>
        <note>catalytic</note>
    </ligand>
</feature>
<feature type="binding site" evidence="5">
    <location>
        <position position="318"/>
    </location>
    <ligand>
        <name>Fe cation</name>
        <dbReference type="ChEBI" id="CHEBI:24875"/>
        <note>catalytic</note>
    </ligand>
</feature>
<proteinExistence type="inferred from homology"/>
<gene>
    <name evidence="6" type="ORF">B0H66DRAFT_311313</name>
</gene>
<comment type="similarity">
    <text evidence="1">Belongs to the carotenoid oxygenase family.</text>
</comment>
<reference evidence="6" key="2">
    <citation type="submission" date="2023-06" db="EMBL/GenBank/DDBJ databases">
        <authorList>
            <consortium name="Lawrence Berkeley National Laboratory"/>
            <person name="Haridas S."/>
            <person name="Hensen N."/>
            <person name="Bonometti L."/>
            <person name="Westerberg I."/>
            <person name="Brannstrom I.O."/>
            <person name="Guillou S."/>
            <person name="Cros-Aarteil S."/>
            <person name="Calhoun S."/>
            <person name="Kuo A."/>
            <person name="Mondo S."/>
            <person name="Pangilinan J."/>
            <person name="Riley R."/>
            <person name="Labutti K."/>
            <person name="Andreopoulos B."/>
            <person name="Lipzen A."/>
            <person name="Chen C."/>
            <person name="Yanf M."/>
            <person name="Daum C."/>
            <person name="Ng V."/>
            <person name="Clum A."/>
            <person name="Steindorff A."/>
            <person name="Ohm R."/>
            <person name="Martin F."/>
            <person name="Silar P."/>
            <person name="Natvig D."/>
            <person name="Lalanne C."/>
            <person name="Gautier V."/>
            <person name="Ament-Velasquez S.L."/>
            <person name="Kruys A."/>
            <person name="Hutchinson M.I."/>
            <person name="Powell A.J."/>
            <person name="Barry K."/>
            <person name="Miller A.N."/>
            <person name="Grigoriev I.V."/>
            <person name="Debuchy R."/>
            <person name="Gladieux P."/>
            <person name="Thoren M.H."/>
            <person name="Johannesson H."/>
        </authorList>
    </citation>
    <scope>NUCLEOTIDE SEQUENCE</scope>
    <source>
        <strain evidence="6">CBS 118394</strain>
    </source>
</reference>
<name>A0AAE0M2M6_9PEZI</name>
<keyword evidence="4 5" id="KW-0408">Iron</keyword>
<dbReference type="EMBL" id="JAUEDM010000005">
    <property type="protein sequence ID" value="KAK3317071.1"/>
    <property type="molecule type" value="Genomic_DNA"/>
</dbReference>
<sequence length="622" mass="69155">MAALGAGTGVNPILRTQADETRDYDDTLKNFADGAYTEWPNEAGFDGLTEERGPVEVPVTGSIPTWAAGSLYRTGPGVYKIENTAVGTFYTTHWFDGLAQTHRFDILPDENGSVKMFYSSRRQAEEMMQYIKDYGDRPYFSFGQRRDPCLGLFAKIMSTWRGLRTKPEDKWIETINVAVHPNFPGLEAASGNLIGRRVIDETSAKDPKAGPSNNSGGHLAGLPKDMWITTDNSMLKQVDPRTLEPIGFATQSVLHPDLNGPVSCAHAQRDPITGDLFNFNLQFGRFATYRIFRVSASTGKTEILAAIHRPDLKPAYIHSFHLSPSFVILCVPSSHIAWNGMRIMWERNVLDSIEPFDKSKKCKWFVIDRLHGKGVVAEFETDAGFFFHTTNAFEEQDEMDLEKGTTSLFCEVVEYTNLDVMSSLYYNVVLKKDDAHTKFWGDEQHVHGATTRLAQYRFRISQVSAAKASNPTVGEPTGGSGSTMPLEVQIEKIFSIPGPHSGELPTINPLFATKRHRYVYGMAYRGHSTIMDGIVKTDTLNREVLFWDNPRGHSPGEAIFVPRPGGTKEDDGVLLSVVLDGYTKKSYLLCLNAETMKELGRGEVGFAVAFGFHGVHVNHGLS</sequence>
<evidence type="ECO:0000256" key="1">
    <source>
        <dbReference type="ARBA" id="ARBA00006787"/>
    </source>
</evidence>
<keyword evidence="2 5" id="KW-0479">Metal-binding</keyword>
<dbReference type="PANTHER" id="PTHR10543">
    <property type="entry name" value="BETA-CAROTENE DIOXYGENASE"/>
    <property type="match status" value="1"/>
</dbReference>
<dbReference type="GO" id="GO:0016121">
    <property type="term" value="P:carotene catabolic process"/>
    <property type="evidence" value="ECO:0007669"/>
    <property type="project" value="TreeGrafter"/>
</dbReference>
<dbReference type="PANTHER" id="PTHR10543:SF24">
    <property type="entry name" value="CAROTENOID ISOMEROOXYGENASE"/>
    <property type="match status" value="1"/>
</dbReference>
<reference evidence="6" key="1">
    <citation type="journal article" date="2023" name="Mol. Phylogenet. Evol.">
        <title>Genome-scale phylogeny and comparative genomics of the fungal order Sordariales.</title>
        <authorList>
            <person name="Hensen N."/>
            <person name="Bonometti L."/>
            <person name="Westerberg I."/>
            <person name="Brannstrom I.O."/>
            <person name="Guillou S."/>
            <person name="Cros-Aarteil S."/>
            <person name="Calhoun S."/>
            <person name="Haridas S."/>
            <person name="Kuo A."/>
            <person name="Mondo S."/>
            <person name="Pangilinan J."/>
            <person name="Riley R."/>
            <person name="LaButti K."/>
            <person name="Andreopoulos B."/>
            <person name="Lipzen A."/>
            <person name="Chen C."/>
            <person name="Yan M."/>
            <person name="Daum C."/>
            <person name="Ng V."/>
            <person name="Clum A."/>
            <person name="Steindorff A."/>
            <person name="Ohm R.A."/>
            <person name="Martin F."/>
            <person name="Silar P."/>
            <person name="Natvig D.O."/>
            <person name="Lalanne C."/>
            <person name="Gautier V."/>
            <person name="Ament-Velasquez S.L."/>
            <person name="Kruys A."/>
            <person name="Hutchinson M.I."/>
            <person name="Powell A.J."/>
            <person name="Barry K."/>
            <person name="Miller A.N."/>
            <person name="Grigoriev I.V."/>
            <person name="Debuchy R."/>
            <person name="Gladieux P."/>
            <person name="Hiltunen Thoren M."/>
            <person name="Johannesson H."/>
        </authorList>
    </citation>
    <scope>NUCLEOTIDE SEQUENCE</scope>
    <source>
        <strain evidence="6">CBS 118394</strain>
    </source>
</reference>
<evidence type="ECO:0000313" key="7">
    <source>
        <dbReference type="Proteomes" id="UP001283341"/>
    </source>
</evidence>
<organism evidence="6 7">
    <name type="scientific">Apodospora peruviana</name>
    <dbReference type="NCBI Taxonomy" id="516989"/>
    <lineage>
        <taxon>Eukaryota</taxon>
        <taxon>Fungi</taxon>
        <taxon>Dikarya</taxon>
        <taxon>Ascomycota</taxon>
        <taxon>Pezizomycotina</taxon>
        <taxon>Sordariomycetes</taxon>
        <taxon>Sordariomycetidae</taxon>
        <taxon>Sordariales</taxon>
        <taxon>Lasiosphaeriaceae</taxon>
        <taxon>Apodospora</taxon>
    </lineage>
</organism>
<feature type="binding site" evidence="5">
    <location>
        <position position="388"/>
    </location>
    <ligand>
        <name>Fe cation</name>
        <dbReference type="ChEBI" id="CHEBI:24875"/>
        <note>catalytic</note>
    </ligand>
</feature>
<evidence type="ECO:0000256" key="4">
    <source>
        <dbReference type="ARBA" id="ARBA00023004"/>
    </source>
</evidence>